<reference evidence="12" key="1">
    <citation type="submission" date="2020-05" db="EMBL/GenBank/DDBJ databases">
        <title>Phylogenomic resolution of chytrid fungi.</title>
        <authorList>
            <person name="Stajich J.E."/>
            <person name="Amses K."/>
            <person name="Simmons R."/>
            <person name="Seto K."/>
            <person name="Myers J."/>
            <person name="Bonds A."/>
            <person name="Quandt C.A."/>
            <person name="Barry K."/>
            <person name="Liu P."/>
            <person name="Grigoriev I."/>
            <person name="Longcore J.E."/>
            <person name="James T.Y."/>
        </authorList>
    </citation>
    <scope>NUCLEOTIDE SEQUENCE</scope>
    <source>
        <strain evidence="12">PLAUS21</strain>
    </source>
</reference>
<evidence type="ECO:0000256" key="1">
    <source>
        <dbReference type="ARBA" id="ARBA00004286"/>
    </source>
</evidence>
<comment type="caution">
    <text evidence="12">The sequence shown here is derived from an EMBL/GenBank/DDBJ whole genome shotgun (WGS) entry which is preliminary data.</text>
</comment>
<keyword evidence="9" id="KW-0226">DNA condensation</keyword>
<evidence type="ECO:0000256" key="3">
    <source>
        <dbReference type="ARBA" id="ARBA00009471"/>
    </source>
</evidence>
<dbReference type="InterPro" id="IPR022816">
    <property type="entry name" value="Condensin_barren_su2"/>
</dbReference>
<comment type="similarity">
    <text evidence="3">Belongs to the CND2 (condensin subunit 2) family.</text>
</comment>
<proteinExistence type="inferred from homology"/>
<dbReference type="Pfam" id="PF05786">
    <property type="entry name" value="Cnd2"/>
    <property type="match status" value="1"/>
</dbReference>
<dbReference type="PANTHER" id="PTHR13108:SF9">
    <property type="entry name" value="CONDENSIN COMPLEX SUBUNIT 2"/>
    <property type="match status" value="1"/>
</dbReference>
<keyword evidence="10" id="KW-0131">Cell cycle</keyword>
<dbReference type="AlphaFoldDB" id="A0AAD5UMK0"/>
<evidence type="ECO:0000256" key="11">
    <source>
        <dbReference type="SAM" id="MobiDB-lite"/>
    </source>
</evidence>
<evidence type="ECO:0000256" key="4">
    <source>
        <dbReference type="ARBA" id="ARBA00016065"/>
    </source>
</evidence>
<evidence type="ECO:0000256" key="8">
    <source>
        <dbReference type="ARBA" id="ARBA00022776"/>
    </source>
</evidence>
<keyword evidence="13" id="KW-1185">Reference proteome</keyword>
<accession>A0AAD5UMK0</accession>
<dbReference type="GO" id="GO:0000796">
    <property type="term" value="C:condensin complex"/>
    <property type="evidence" value="ECO:0007669"/>
    <property type="project" value="InterPro"/>
</dbReference>
<sequence>MLGKEPRHKTFGTPLKKARPSFGGFLSPSPFGTPAQTPKGTPRSRTSSEDRKRSFDEWLKIAADNKINVQNTWNLALIDYFADMTLLREGDSINFQKASFTLDGCVKVYTSRIDSVDSEARKLLIGLAGSEEEKEVVEGEEKVVKRRKQTAKTLDDNSALSMKEFELDFIVDPLFQKTASDFDEGGAKGLLLSHLDISPNGNLIFDASDSTDLFVGEDVDLDLSDLKGTLELIAAEFSPKLANVSLEICPTFSNFQFNTTSEDFTVPLNREDFYADNLETISNFGEEDHEIKANITHDDQDYGGFDGNDMSFNDNDASNVFDAANTTITPQETEKIIQMVENSIPIDESGFAYFEQKGRNWAGPEFWKSRSTKKFSENTTKTVSKRKPKTTLEFNEDEKVDPEVLFAKGKTSTLLAKSSKSSDDHLLPEDLKYSWDKMTTLFLKPFKLQEIKQLNRQVVARDSQMEVGREASGNFQLPDDMGVDFAPQQNDVMDDDIGGDFFGGFDDEDDNDDPLNELPSQMTIPAHIANGAELEYGDQLVSEPVRTKSKPIFFARQAKRVDVQKLKENLWEKINEETETKTFTHIVSELDQVYQPKQRKDISVAFCFICVLHLANENNLTIQGDANMKELIIS</sequence>
<dbReference type="GO" id="GO:0007076">
    <property type="term" value="P:mitotic chromosome condensation"/>
    <property type="evidence" value="ECO:0007669"/>
    <property type="project" value="InterPro"/>
</dbReference>
<evidence type="ECO:0000256" key="10">
    <source>
        <dbReference type="ARBA" id="ARBA00023306"/>
    </source>
</evidence>
<organism evidence="12 13">
    <name type="scientific">Boothiomyces macroporosus</name>
    <dbReference type="NCBI Taxonomy" id="261099"/>
    <lineage>
        <taxon>Eukaryota</taxon>
        <taxon>Fungi</taxon>
        <taxon>Fungi incertae sedis</taxon>
        <taxon>Chytridiomycota</taxon>
        <taxon>Chytridiomycota incertae sedis</taxon>
        <taxon>Chytridiomycetes</taxon>
        <taxon>Rhizophydiales</taxon>
        <taxon>Terramycetaceae</taxon>
        <taxon>Boothiomyces</taxon>
    </lineage>
</organism>
<dbReference type="GO" id="GO:0051301">
    <property type="term" value="P:cell division"/>
    <property type="evidence" value="ECO:0007669"/>
    <property type="project" value="UniProtKB-KW"/>
</dbReference>
<dbReference type="Proteomes" id="UP001210925">
    <property type="component" value="Unassembled WGS sequence"/>
</dbReference>
<feature type="compositionally biased region" description="Polar residues" evidence="11">
    <location>
        <begin position="34"/>
        <end position="45"/>
    </location>
</feature>
<keyword evidence="6" id="KW-0963">Cytoplasm</keyword>
<keyword evidence="7" id="KW-0132">Cell division</keyword>
<evidence type="ECO:0000313" key="12">
    <source>
        <dbReference type="EMBL" id="KAJ3258766.1"/>
    </source>
</evidence>
<dbReference type="GO" id="GO:0003682">
    <property type="term" value="F:chromatin binding"/>
    <property type="evidence" value="ECO:0007669"/>
    <property type="project" value="TreeGrafter"/>
</dbReference>
<gene>
    <name evidence="12" type="ORF">HK103_003360</name>
</gene>
<feature type="region of interest" description="Disordered" evidence="11">
    <location>
        <begin position="1"/>
        <end position="51"/>
    </location>
</feature>
<evidence type="ECO:0000256" key="5">
    <source>
        <dbReference type="ARBA" id="ARBA00022454"/>
    </source>
</evidence>
<dbReference type="PIRSF" id="PIRSF017126">
    <property type="entry name" value="Condensin_H"/>
    <property type="match status" value="1"/>
</dbReference>
<protein>
    <recommendedName>
        <fullName evidence="4">Condensin complex subunit 2</fullName>
    </recommendedName>
</protein>
<evidence type="ECO:0000313" key="13">
    <source>
        <dbReference type="Proteomes" id="UP001210925"/>
    </source>
</evidence>
<dbReference type="GO" id="GO:0005737">
    <property type="term" value="C:cytoplasm"/>
    <property type="evidence" value="ECO:0007669"/>
    <property type="project" value="UniProtKB-SubCell"/>
</dbReference>
<comment type="subcellular location">
    <subcellularLocation>
        <location evidence="1">Chromosome</location>
    </subcellularLocation>
    <subcellularLocation>
        <location evidence="2">Cytoplasm</location>
    </subcellularLocation>
</comment>
<keyword evidence="8" id="KW-0498">Mitosis</keyword>
<feature type="compositionally biased region" description="Basic residues" evidence="11">
    <location>
        <begin position="1"/>
        <end position="10"/>
    </location>
</feature>
<evidence type="ECO:0000256" key="6">
    <source>
        <dbReference type="ARBA" id="ARBA00022490"/>
    </source>
</evidence>
<keyword evidence="5" id="KW-0158">Chromosome</keyword>
<name>A0AAD5UMK0_9FUNG</name>
<evidence type="ECO:0000256" key="7">
    <source>
        <dbReference type="ARBA" id="ARBA00022618"/>
    </source>
</evidence>
<dbReference type="EMBL" id="JADGKB010000024">
    <property type="protein sequence ID" value="KAJ3258766.1"/>
    <property type="molecule type" value="Genomic_DNA"/>
</dbReference>
<evidence type="ECO:0000256" key="2">
    <source>
        <dbReference type="ARBA" id="ARBA00004496"/>
    </source>
</evidence>
<evidence type="ECO:0000256" key="9">
    <source>
        <dbReference type="ARBA" id="ARBA00023067"/>
    </source>
</evidence>
<dbReference type="PANTHER" id="PTHR13108">
    <property type="entry name" value="CONDENSIN COMPLEX SUBUNIT 2"/>
    <property type="match status" value="1"/>
</dbReference>